<protein>
    <submittedName>
        <fullName evidence="3">MarR family winged helix-turn-helix transcriptional regulator</fullName>
    </submittedName>
</protein>
<dbReference type="RefSeq" id="WP_404745792.1">
    <property type="nucleotide sequence ID" value="NZ_JBJDQH010000002.1"/>
</dbReference>
<feature type="region of interest" description="Disordered" evidence="1">
    <location>
        <begin position="1"/>
        <end position="21"/>
    </location>
</feature>
<dbReference type="PANTHER" id="PTHR33164:SF104">
    <property type="entry name" value="TRANSCRIPTIONAL REGULATORY PROTEIN"/>
    <property type="match status" value="1"/>
</dbReference>
<reference evidence="3 4" key="1">
    <citation type="submission" date="2024-11" db="EMBL/GenBank/DDBJ databases">
        <title>The Natural Products Discovery Center: Release of the First 8490 Sequenced Strains for Exploring Actinobacteria Biosynthetic Diversity.</title>
        <authorList>
            <person name="Kalkreuter E."/>
            <person name="Kautsar S.A."/>
            <person name="Yang D."/>
            <person name="Bader C.D."/>
            <person name="Teijaro C.N."/>
            <person name="Fluegel L."/>
            <person name="Davis C.M."/>
            <person name="Simpson J.R."/>
            <person name="Lauterbach L."/>
            <person name="Steele A.D."/>
            <person name="Gui C."/>
            <person name="Meng S."/>
            <person name="Li G."/>
            <person name="Viehrig K."/>
            <person name="Ye F."/>
            <person name="Su P."/>
            <person name="Kiefer A.F."/>
            <person name="Nichols A."/>
            <person name="Cepeda A.J."/>
            <person name="Yan W."/>
            <person name="Fan B."/>
            <person name="Jiang Y."/>
            <person name="Adhikari A."/>
            <person name="Zheng C.-J."/>
            <person name="Schuster L."/>
            <person name="Cowan T.M."/>
            <person name="Smanski M.J."/>
            <person name="Chevrette M.G."/>
            <person name="De Carvalho L.P.S."/>
            <person name="Shen B."/>
        </authorList>
    </citation>
    <scope>NUCLEOTIDE SEQUENCE [LARGE SCALE GENOMIC DNA]</scope>
    <source>
        <strain evidence="3 4">NPDC020863</strain>
    </source>
</reference>
<dbReference type="InterPro" id="IPR036390">
    <property type="entry name" value="WH_DNA-bd_sf"/>
</dbReference>
<dbReference type="SUPFAM" id="SSF46785">
    <property type="entry name" value="Winged helix' DNA-binding domain"/>
    <property type="match status" value="1"/>
</dbReference>
<feature type="domain" description="HTH marR-type" evidence="2">
    <location>
        <begin position="35"/>
        <end position="178"/>
    </location>
</feature>
<organism evidence="3 4">
    <name type="scientific">Streptomyces milbemycinicus</name>
    <dbReference type="NCBI Taxonomy" id="476552"/>
    <lineage>
        <taxon>Bacteria</taxon>
        <taxon>Bacillati</taxon>
        <taxon>Actinomycetota</taxon>
        <taxon>Actinomycetes</taxon>
        <taxon>Kitasatosporales</taxon>
        <taxon>Streptomycetaceae</taxon>
        <taxon>Streptomyces</taxon>
    </lineage>
</organism>
<comment type="caution">
    <text evidence="3">The sequence shown here is derived from an EMBL/GenBank/DDBJ whole genome shotgun (WGS) entry which is preliminary data.</text>
</comment>
<evidence type="ECO:0000259" key="2">
    <source>
        <dbReference type="PROSITE" id="PS50995"/>
    </source>
</evidence>
<keyword evidence="4" id="KW-1185">Reference proteome</keyword>
<name>A0ABW8LF43_9ACTN</name>
<dbReference type="Proteomes" id="UP001620295">
    <property type="component" value="Unassembled WGS sequence"/>
</dbReference>
<dbReference type="Gene3D" id="1.10.10.10">
    <property type="entry name" value="Winged helix-like DNA-binding domain superfamily/Winged helix DNA-binding domain"/>
    <property type="match status" value="1"/>
</dbReference>
<evidence type="ECO:0000313" key="4">
    <source>
        <dbReference type="Proteomes" id="UP001620295"/>
    </source>
</evidence>
<dbReference type="PRINTS" id="PR00598">
    <property type="entry name" value="HTHMARR"/>
</dbReference>
<gene>
    <name evidence="3" type="ORF">ACI2L5_06295</name>
</gene>
<dbReference type="PANTHER" id="PTHR33164">
    <property type="entry name" value="TRANSCRIPTIONAL REGULATOR, MARR FAMILY"/>
    <property type="match status" value="1"/>
</dbReference>
<evidence type="ECO:0000313" key="3">
    <source>
        <dbReference type="EMBL" id="MFK4264537.1"/>
    </source>
</evidence>
<dbReference type="Pfam" id="PF12802">
    <property type="entry name" value="MarR_2"/>
    <property type="match status" value="1"/>
</dbReference>
<dbReference type="EMBL" id="JBJDQH010000002">
    <property type="protein sequence ID" value="MFK4264537.1"/>
    <property type="molecule type" value="Genomic_DNA"/>
</dbReference>
<dbReference type="InterPro" id="IPR036388">
    <property type="entry name" value="WH-like_DNA-bd_sf"/>
</dbReference>
<dbReference type="InterPro" id="IPR039422">
    <property type="entry name" value="MarR/SlyA-like"/>
</dbReference>
<evidence type="ECO:0000256" key="1">
    <source>
        <dbReference type="SAM" id="MobiDB-lite"/>
    </source>
</evidence>
<dbReference type="SMART" id="SM00347">
    <property type="entry name" value="HTH_MARR"/>
    <property type="match status" value="1"/>
</dbReference>
<sequence>MSKGEPAYDGDGGGAGGGDGTGVVDRILTDWRRERPDLDVSALAIVGRLSFVAENIVGPAGVRAVERHGIGRGDFDVLATLRRVGAPYTLSPSVLSAELMMSRAGMTKRLDRLEQGGLVERSLDAEDRRSFRVALTDRGRQVVDAALTDLTADLSALVSELTADERDGLDRALDALLRAATRPNHPGGG</sequence>
<dbReference type="PROSITE" id="PS50995">
    <property type="entry name" value="HTH_MARR_2"/>
    <property type="match status" value="1"/>
</dbReference>
<proteinExistence type="predicted"/>
<feature type="compositionally biased region" description="Gly residues" evidence="1">
    <location>
        <begin position="10"/>
        <end position="21"/>
    </location>
</feature>
<accession>A0ABW8LF43</accession>
<dbReference type="InterPro" id="IPR000835">
    <property type="entry name" value="HTH_MarR-typ"/>
</dbReference>